<gene>
    <name evidence="1" type="ORF">EZS28_037296</name>
</gene>
<dbReference type="AlphaFoldDB" id="A0A5J4U9B5"/>
<proteinExistence type="predicted"/>
<name>A0A5J4U9B5_9EUKA</name>
<comment type="caution">
    <text evidence="1">The sequence shown here is derived from an EMBL/GenBank/DDBJ whole genome shotgun (WGS) entry which is preliminary data.</text>
</comment>
<dbReference type="Proteomes" id="UP000324800">
    <property type="component" value="Unassembled WGS sequence"/>
</dbReference>
<accession>A0A5J4U9B5</accession>
<evidence type="ECO:0000313" key="1">
    <source>
        <dbReference type="EMBL" id="KAA6367177.1"/>
    </source>
</evidence>
<sequence>MEKSGEQDDIDAVAKSNLFQGERGISGVIEQIDKGSIESGDNQSDQLIESLTMEQNICKQEVGRRIEKINGLPTIEHTIEIPTFYNERSEQGIGEISGLYAQVDVLYESGNAFQNLDSTEDFRKDNLNNNRQSEKQEFSRNNQLHGRCSVLNVGSIFVEEKIGKYCGRVSQLWMGDKQVQEQAEPGIQICISGMDVSL</sequence>
<evidence type="ECO:0000313" key="2">
    <source>
        <dbReference type="Proteomes" id="UP000324800"/>
    </source>
</evidence>
<dbReference type="EMBL" id="SNRW01018602">
    <property type="protein sequence ID" value="KAA6367177.1"/>
    <property type="molecule type" value="Genomic_DNA"/>
</dbReference>
<protein>
    <submittedName>
        <fullName evidence="1">Uncharacterized protein</fullName>
    </submittedName>
</protein>
<reference evidence="1 2" key="1">
    <citation type="submission" date="2019-03" db="EMBL/GenBank/DDBJ databases">
        <title>Single cell metagenomics reveals metabolic interactions within the superorganism composed of flagellate Streblomastix strix and complex community of Bacteroidetes bacteria on its surface.</title>
        <authorList>
            <person name="Treitli S.C."/>
            <person name="Kolisko M."/>
            <person name="Husnik F."/>
            <person name="Keeling P."/>
            <person name="Hampl V."/>
        </authorList>
    </citation>
    <scope>NUCLEOTIDE SEQUENCE [LARGE SCALE GENOMIC DNA]</scope>
    <source>
        <strain evidence="1">ST1C</strain>
    </source>
</reference>
<organism evidence="1 2">
    <name type="scientific">Streblomastix strix</name>
    <dbReference type="NCBI Taxonomy" id="222440"/>
    <lineage>
        <taxon>Eukaryota</taxon>
        <taxon>Metamonada</taxon>
        <taxon>Preaxostyla</taxon>
        <taxon>Oxymonadida</taxon>
        <taxon>Streblomastigidae</taxon>
        <taxon>Streblomastix</taxon>
    </lineage>
</organism>